<dbReference type="AlphaFoldDB" id="A0A917NR02"/>
<accession>A0A917NR02</accession>
<reference evidence="1" key="2">
    <citation type="submission" date="2020-09" db="EMBL/GenBank/DDBJ databases">
        <authorList>
            <person name="Sun Q."/>
            <person name="Zhou Y."/>
        </authorList>
    </citation>
    <scope>NUCLEOTIDE SEQUENCE</scope>
    <source>
        <strain evidence="1">CGMCC 1.3617</strain>
    </source>
</reference>
<gene>
    <name evidence="1" type="ORF">GCM10011320_29260</name>
</gene>
<keyword evidence="2" id="KW-1185">Reference proteome</keyword>
<organism evidence="1 2">
    <name type="scientific">Neoroseomonas lacus</name>
    <dbReference type="NCBI Taxonomy" id="287609"/>
    <lineage>
        <taxon>Bacteria</taxon>
        <taxon>Pseudomonadati</taxon>
        <taxon>Pseudomonadota</taxon>
        <taxon>Alphaproteobacteria</taxon>
        <taxon>Acetobacterales</taxon>
        <taxon>Acetobacteraceae</taxon>
        <taxon>Neoroseomonas</taxon>
    </lineage>
</organism>
<name>A0A917NR02_9PROT</name>
<evidence type="ECO:0000313" key="1">
    <source>
        <dbReference type="EMBL" id="GGJ20107.1"/>
    </source>
</evidence>
<evidence type="ECO:0000313" key="2">
    <source>
        <dbReference type="Proteomes" id="UP000661507"/>
    </source>
</evidence>
<sequence>MANRYTRQRDPIRGVHVVRPHPKGTIVEISVLTLRVIDDGLCEQPHVHLRETRGGVAAGR</sequence>
<proteinExistence type="predicted"/>
<dbReference type="Proteomes" id="UP000661507">
    <property type="component" value="Unassembled WGS sequence"/>
</dbReference>
<dbReference type="EMBL" id="BMKW01000007">
    <property type="protein sequence ID" value="GGJ20107.1"/>
    <property type="molecule type" value="Genomic_DNA"/>
</dbReference>
<protein>
    <submittedName>
        <fullName evidence="1">Uncharacterized protein</fullName>
    </submittedName>
</protein>
<reference evidence="1" key="1">
    <citation type="journal article" date="2014" name="Int. J. Syst. Evol. Microbiol.">
        <title>Complete genome sequence of Corynebacterium casei LMG S-19264T (=DSM 44701T), isolated from a smear-ripened cheese.</title>
        <authorList>
            <consortium name="US DOE Joint Genome Institute (JGI-PGF)"/>
            <person name="Walter F."/>
            <person name="Albersmeier A."/>
            <person name="Kalinowski J."/>
            <person name="Ruckert C."/>
        </authorList>
    </citation>
    <scope>NUCLEOTIDE SEQUENCE</scope>
    <source>
        <strain evidence="1">CGMCC 1.3617</strain>
    </source>
</reference>
<comment type="caution">
    <text evidence="1">The sequence shown here is derived from an EMBL/GenBank/DDBJ whole genome shotgun (WGS) entry which is preliminary data.</text>
</comment>